<dbReference type="EMBL" id="KZ664241">
    <property type="protein sequence ID" value="PPS06758.1"/>
    <property type="molecule type" value="Genomic_DNA"/>
</dbReference>
<protein>
    <submittedName>
        <fullName evidence="1">Uncharacterized protein</fullName>
    </submittedName>
</protein>
<name>A0A2P5XTT3_GOSBA</name>
<accession>A0A2P5XTT3</accession>
<dbReference type="InterPro" id="IPR040256">
    <property type="entry name" value="At4g02000-like"/>
</dbReference>
<dbReference type="PANTHER" id="PTHR31286:SF173">
    <property type="entry name" value="DUF4283 DOMAIN-CONTAINING PROTEIN"/>
    <property type="match status" value="1"/>
</dbReference>
<proteinExistence type="predicted"/>
<organism evidence="1 2">
    <name type="scientific">Gossypium barbadense</name>
    <name type="common">Sea Island cotton</name>
    <name type="synonym">Hibiscus barbadensis</name>
    <dbReference type="NCBI Taxonomy" id="3634"/>
    <lineage>
        <taxon>Eukaryota</taxon>
        <taxon>Viridiplantae</taxon>
        <taxon>Streptophyta</taxon>
        <taxon>Embryophyta</taxon>
        <taxon>Tracheophyta</taxon>
        <taxon>Spermatophyta</taxon>
        <taxon>Magnoliopsida</taxon>
        <taxon>eudicotyledons</taxon>
        <taxon>Gunneridae</taxon>
        <taxon>Pentapetalae</taxon>
        <taxon>rosids</taxon>
        <taxon>malvids</taxon>
        <taxon>Malvales</taxon>
        <taxon>Malvaceae</taxon>
        <taxon>Malvoideae</taxon>
        <taxon>Gossypium</taxon>
    </lineage>
</organism>
<reference evidence="1 2" key="1">
    <citation type="submission" date="2015-01" db="EMBL/GenBank/DDBJ databases">
        <title>Genome of allotetraploid Gossypium barbadense reveals genomic plasticity and fiber elongation in cotton evolution.</title>
        <authorList>
            <person name="Chen X."/>
            <person name="Liu X."/>
            <person name="Zhao B."/>
            <person name="Zheng H."/>
            <person name="Hu Y."/>
            <person name="Lu G."/>
            <person name="Yang C."/>
            <person name="Chen J."/>
            <person name="Shan C."/>
            <person name="Zhang L."/>
            <person name="Zhou Y."/>
            <person name="Wang L."/>
            <person name="Guo W."/>
            <person name="Bai Y."/>
            <person name="Ruan J."/>
            <person name="Shangguan X."/>
            <person name="Mao Y."/>
            <person name="Jiang J."/>
            <person name="Zhu Y."/>
            <person name="Lei J."/>
            <person name="Kang H."/>
            <person name="Chen S."/>
            <person name="He X."/>
            <person name="Wang R."/>
            <person name="Wang Y."/>
            <person name="Chen J."/>
            <person name="Wang L."/>
            <person name="Yu S."/>
            <person name="Wang B."/>
            <person name="Wei J."/>
            <person name="Song S."/>
            <person name="Lu X."/>
            <person name="Gao Z."/>
            <person name="Gu W."/>
            <person name="Deng X."/>
            <person name="Ma D."/>
            <person name="Wang S."/>
            <person name="Liang W."/>
            <person name="Fang L."/>
            <person name="Cai C."/>
            <person name="Zhu X."/>
            <person name="Zhou B."/>
            <person name="Zhang Y."/>
            <person name="Chen Z."/>
            <person name="Xu S."/>
            <person name="Zhu R."/>
            <person name="Wang S."/>
            <person name="Zhang T."/>
            <person name="Zhao G."/>
        </authorList>
    </citation>
    <scope>NUCLEOTIDE SEQUENCE [LARGE SCALE GENOMIC DNA]</scope>
    <source>
        <strain evidence="2">cv. Xinhai21</strain>
        <tissue evidence="1">Leaf</tissue>
    </source>
</reference>
<dbReference type="PANTHER" id="PTHR31286">
    <property type="entry name" value="GLYCINE-RICH CELL WALL STRUCTURAL PROTEIN 1.8-LIKE"/>
    <property type="match status" value="1"/>
</dbReference>
<dbReference type="OrthoDB" id="1926761at2759"/>
<evidence type="ECO:0000313" key="1">
    <source>
        <dbReference type="EMBL" id="PPS06758.1"/>
    </source>
</evidence>
<sequence>MENPGIGAISDPCDDGDRNTKKVRFKEAVDGEETNMVVGSDQQSMMSFKDKLFGGGLTSPDRYLTRNECDLVLQDGDVNTSMVNGIPVIAFLDRIKDILFKEIESTVILNCSGVTLVITCYKTVSLIYGNRQYLTVQPWTKNFNPEQPYPSVVLAWIHLPGLPGYLYKRQIIEAIGGLIGKVVKLDLQTNNRTRGRFAHLVVFINLDEPLTSKVLVDGVIQRVEYEALLTICFSCEKYGHVKEICLSVRVKVALKRPRTEEVVASSDGVGEDNDGKGVDYEPWMLVKRKSRRGKRDSQASGGAKSGKDFLGSRFTALMVDGGLGGDLMEIMGGF</sequence>
<dbReference type="AlphaFoldDB" id="A0A2P5XTT3"/>
<evidence type="ECO:0000313" key="2">
    <source>
        <dbReference type="Proteomes" id="UP000239757"/>
    </source>
</evidence>
<dbReference type="Proteomes" id="UP000239757">
    <property type="component" value="Unassembled WGS sequence"/>
</dbReference>
<gene>
    <name evidence="1" type="ORF">GOBAR_AA13908</name>
</gene>